<keyword evidence="2" id="KW-1185">Reference proteome</keyword>
<reference evidence="2" key="1">
    <citation type="journal article" date="2019" name="Int. J. Syst. Evol. Microbiol.">
        <title>The Global Catalogue of Microorganisms (GCM) 10K type strain sequencing project: providing services to taxonomists for standard genome sequencing and annotation.</title>
        <authorList>
            <consortium name="The Broad Institute Genomics Platform"/>
            <consortium name="The Broad Institute Genome Sequencing Center for Infectious Disease"/>
            <person name="Wu L."/>
            <person name="Ma J."/>
        </authorList>
    </citation>
    <scope>NUCLEOTIDE SEQUENCE [LARGE SCALE GENOMIC DNA]</scope>
    <source>
        <strain evidence="2">CGMCC 4.7304</strain>
    </source>
</reference>
<dbReference type="EMBL" id="JBHSPB010000007">
    <property type="protein sequence ID" value="MFC5721300.1"/>
    <property type="molecule type" value="Genomic_DNA"/>
</dbReference>
<dbReference type="RefSeq" id="WP_390316549.1">
    <property type="nucleotide sequence ID" value="NZ_JBHSPB010000007.1"/>
</dbReference>
<proteinExistence type="predicted"/>
<sequence>MNSTRPSDNIPSRPTEVAHPADLTHWCLRCAELRLRYRTATRLGRYAEAETLDLEFARHQRMVHA</sequence>
<evidence type="ECO:0000313" key="2">
    <source>
        <dbReference type="Proteomes" id="UP001596083"/>
    </source>
</evidence>
<accession>A0ABW0Z3Z1</accession>
<comment type="caution">
    <text evidence="1">The sequence shown here is derived from an EMBL/GenBank/DDBJ whole genome shotgun (WGS) entry which is preliminary data.</text>
</comment>
<protein>
    <submittedName>
        <fullName evidence="1">Uncharacterized protein</fullName>
    </submittedName>
</protein>
<organism evidence="1 2">
    <name type="scientific">Streptomyces gamaensis</name>
    <dbReference type="NCBI Taxonomy" id="1763542"/>
    <lineage>
        <taxon>Bacteria</taxon>
        <taxon>Bacillati</taxon>
        <taxon>Actinomycetota</taxon>
        <taxon>Actinomycetes</taxon>
        <taxon>Kitasatosporales</taxon>
        <taxon>Streptomycetaceae</taxon>
        <taxon>Streptomyces</taxon>
    </lineage>
</organism>
<gene>
    <name evidence="1" type="ORF">ACFP1Z_14100</name>
</gene>
<dbReference type="Proteomes" id="UP001596083">
    <property type="component" value="Unassembled WGS sequence"/>
</dbReference>
<name>A0ABW0Z3Z1_9ACTN</name>
<evidence type="ECO:0000313" key="1">
    <source>
        <dbReference type="EMBL" id="MFC5721300.1"/>
    </source>
</evidence>